<name>A0AA87Z9Z4_FICCA</name>
<protein>
    <submittedName>
        <fullName evidence="1">Uncharacterized protein</fullName>
    </submittedName>
</protein>
<evidence type="ECO:0000313" key="1">
    <source>
        <dbReference type="EMBL" id="GMN31072.1"/>
    </source>
</evidence>
<proteinExistence type="predicted"/>
<keyword evidence="2" id="KW-1185">Reference proteome</keyword>
<comment type="caution">
    <text evidence="1">The sequence shown here is derived from an EMBL/GenBank/DDBJ whole genome shotgun (WGS) entry which is preliminary data.</text>
</comment>
<gene>
    <name evidence="1" type="ORF">TIFTF001_003093</name>
</gene>
<evidence type="ECO:0000313" key="2">
    <source>
        <dbReference type="Proteomes" id="UP001187192"/>
    </source>
</evidence>
<sequence length="128" mass="13833">MFWGQYRHCAPAFEPCISGDGVGSAEVEEKKGRPKGLEDVGLKLIGVGVGVVVLPTGDVADREAGRPVGEQIGCPEKEDEWLSGVALSHGSSQDQERLQSQAEQNYASDVPFFPQLSDGVWNQRNHVL</sequence>
<dbReference type="Proteomes" id="UP001187192">
    <property type="component" value="Unassembled WGS sequence"/>
</dbReference>
<dbReference type="AlphaFoldDB" id="A0AA87Z9Z4"/>
<dbReference type="EMBL" id="BTGU01000003">
    <property type="protein sequence ID" value="GMN31072.1"/>
    <property type="molecule type" value="Genomic_DNA"/>
</dbReference>
<accession>A0AA87Z9Z4</accession>
<organism evidence="1 2">
    <name type="scientific">Ficus carica</name>
    <name type="common">Common fig</name>
    <dbReference type="NCBI Taxonomy" id="3494"/>
    <lineage>
        <taxon>Eukaryota</taxon>
        <taxon>Viridiplantae</taxon>
        <taxon>Streptophyta</taxon>
        <taxon>Embryophyta</taxon>
        <taxon>Tracheophyta</taxon>
        <taxon>Spermatophyta</taxon>
        <taxon>Magnoliopsida</taxon>
        <taxon>eudicotyledons</taxon>
        <taxon>Gunneridae</taxon>
        <taxon>Pentapetalae</taxon>
        <taxon>rosids</taxon>
        <taxon>fabids</taxon>
        <taxon>Rosales</taxon>
        <taxon>Moraceae</taxon>
        <taxon>Ficeae</taxon>
        <taxon>Ficus</taxon>
    </lineage>
</organism>
<reference evidence="1" key="1">
    <citation type="submission" date="2023-07" db="EMBL/GenBank/DDBJ databases">
        <title>draft genome sequence of fig (Ficus carica).</title>
        <authorList>
            <person name="Takahashi T."/>
            <person name="Nishimura K."/>
        </authorList>
    </citation>
    <scope>NUCLEOTIDE SEQUENCE</scope>
</reference>